<dbReference type="SUPFAM" id="SSF55469">
    <property type="entry name" value="FMN-dependent nitroreductase-like"/>
    <property type="match status" value="1"/>
</dbReference>
<dbReference type="RefSeq" id="WP_250724085.1">
    <property type="nucleotide sequence ID" value="NZ_CP098400.1"/>
</dbReference>
<dbReference type="PANTHER" id="PTHR43673">
    <property type="entry name" value="NAD(P)H NITROREDUCTASE YDGI-RELATED"/>
    <property type="match status" value="1"/>
</dbReference>
<keyword evidence="2" id="KW-0560">Oxidoreductase</keyword>
<evidence type="ECO:0000259" key="3">
    <source>
        <dbReference type="Pfam" id="PF00881"/>
    </source>
</evidence>
<organism evidence="4 5">
    <name type="scientific">Xiashengella succiniciproducens</name>
    <dbReference type="NCBI Taxonomy" id="2949635"/>
    <lineage>
        <taxon>Bacteria</taxon>
        <taxon>Pseudomonadati</taxon>
        <taxon>Bacteroidota</taxon>
        <taxon>Bacteroidia</taxon>
        <taxon>Marinilabiliales</taxon>
        <taxon>Marinilabiliaceae</taxon>
        <taxon>Xiashengella</taxon>
    </lineage>
</organism>
<dbReference type="GO" id="GO:0016491">
    <property type="term" value="F:oxidoreductase activity"/>
    <property type="evidence" value="ECO:0007669"/>
    <property type="project" value="UniProtKB-KW"/>
</dbReference>
<dbReference type="PANTHER" id="PTHR43673:SF10">
    <property type="entry name" value="NADH DEHYDROGENASE_NAD(P)H NITROREDUCTASE XCC3605-RELATED"/>
    <property type="match status" value="1"/>
</dbReference>
<evidence type="ECO:0000313" key="5">
    <source>
        <dbReference type="Proteomes" id="UP001056426"/>
    </source>
</evidence>
<proteinExistence type="inferred from homology"/>
<name>A0A9J6ZQM8_9BACT</name>
<gene>
    <name evidence="4" type="ORF">M9189_01190</name>
</gene>
<reference evidence="4" key="1">
    <citation type="submission" date="2022-05" db="EMBL/GenBank/DDBJ databases">
        <authorList>
            <person name="Sun X."/>
        </authorList>
    </citation>
    <scope>NUCLEOTIDE SEQUENCE</scope>
    <source>
        <strain evidence="4">Ai-910</strain>
    </source>
</reference>
<comment type="similarity">
    <text evidence="1">Belongs to the nitroreductase family.</text>
</comment>
<dbReference type="InterPro" id="IPR000415">
    <property type="entry name" value="Nitroreductase-like"/>
</dbReference>
<dbReference type="Proteomes" id="UP001056426">
    <property type="component" value="Chromosome"/>
</dbReference>
<evidence type="ECO:0000256" key="2">
    <source>
        <dbReference type="ARBA" id="ARBA00023002"/>
    </source>
</evidence>
<sequence>MKFIDIAKNRYTTKKYLGGRKLDRDIIDQLKEILRMCPSSINSQPWKFTFIEDQELKNQLALSSRHNDERVRNASLIVVFSAMNEVGIFEEHLTKNLPPRALDYFTNNIKPRGEAEIKVWMQHQVYISLGFFLAACASMGLDSTPMEGIIRDDYDKALGITGYRTMFAVAVGFRDPEDENQPTITPKLRRPLEDVITEK</sequence>
<evidence type="ECO:0000256" key="1">
    <source>
        <dbReference type="ARBA" id="ARBA00007118"/>
    </source>
</evidence>
<dbReference type="AlphaFoldDB" id="A0A9J6ZQM8"/>
<protein>
    <submittedName>
        <fullName evidence="4">Nitroreductase family protein</fullName>
    </submittedName>
</protein>
<feature type="domain" description="Nitroreductase" evidence="3">
    <location>
        <begin position="8"/>
        <end position="172"/>
    </location>
</feature>
<dbReference type="KEGG" id="alkq:M9189_01190"/>
<reference evidence="4" key="2">
    <citation type="submission" date="2022-06" db="EMBL/GenBank/DDBJ databases">
        <title>Xiashengella guii gen. nov. sp. nov., a bacterium isolated form anaerobic digestion tank.</title>
        <authorList>
            <person name="Huang H."/>
        </authorList>
    </citation>
    <scope>NUCLEOTIDE SEQUENCE</scope>
    <source>
        <strain evidence="4">Ai-910</strain>
    </source>
</reference>
<dbReference type="InterPro" id="IPR029479">
    <property type="entry name" value="Nitroreductase"/>
</dbReference>
<dbReference type="Gene3D" id="3.40.109.10">
    <property type="entry name" value="NADH Oxidase"/>
    <property type="match status" value="1"/>
</dbReference>
<accession>A0A9J6ZQM8</accession>
<keyword evidence="5" id="KW-1185">Reference proteome</keyword>
<evidence type="ECO:0000313" key="4">
    <source>
        <dbReference type="EMBL" id="URW79973.1"/>
    </source>
</evidence>
<dbReference type="EMBL" id="CP098400">
    <property type="protein sequence ID" value="URW79973.1"/>
    <property type="molecule type" value="Genomic_DNA"/>
</dbReference>
<dbReference type="Pfam" id="PF00881">
    <property type="entry name" value="Nitroreductase"/>
    <property type="match status" value="1"/>
</dbReference>